<keyword evidence="2" id="KW-1185">Reference proteome</keyword>
<sequence>MDMTKLITLESGSFALLWWMQCLDDLKRHGTKDSCKDCEALKNVMRARLVPTTYTKDLHDKL</sequence>
<evidence type="ECO:0000313" key="1">
    <source>
        <dbReference type="EMBL" id="RDX88477.1"/>
    </source>
</evidence>
<comment type="caution">
    <text evidence="1">The sequence shown here is derived from an EMBL/GenBank/DDBJ whole genome shotgun (WGS) entry which is preliminary data.</text>
</comment>
<protein>
    <submittedName>
        <fullName evidence="1">Uncharacterized protein</fullName>
    </submittedName>
</protein>
<name>A0A371GD55_MUCPR</name>
<dbReference type="EMBL" id="QJKJ01005930">
    <property type="protein sequence ID" value="RDX88477.1"/>
    <property type="molecule type" value="Genomic_DNA"/>
</dbReference>
<reference evidence="1" key="1">
    <citation type="submission" date="2018-05" db="EMBL/GenBank/DDBJ databases">
        <title>Draft genome of Mucuna pruriens seed.</title>
        <authorList>
            <person name="Nnadi N.E."/>
            <person name="Vos R."/>
            <person name="Hasami M.H."/>
            <person name="Devisetty U.K."/>
            <person name="Aguiy J.C."/>
        </authorList>
    </citation>
    <scope>NUCLEOTIDE SEQUENCE [LARGE SCALE GENOMIC DNA]</scope>
    <source>
        <strain evidence="1">JCA_2017</strain>
    </source>
</reference>
<feature type="non-terminal residue" evidence="1">
    <location>
        <position position="1"/>
    </location>
</feature>
<accession>A0A371GD55</accession>
<dbReference type="Proteomes" id="UP000257109">
    <property type="component" value="Unassembled WGS sequence"/>
</dbReference>
<dbReference type="AlphaFoldDB" id="A0A371GD55"/>
<proteinExistence type="predicted"/>
<evidence type="ECO:0000313" key="2">
    <source>
        <dbReference type="Proteomes" id="UP000257109"/>
    </source>
</evidence>
<gene>
    <name evidence="1" type="ORF">CR513_29935</name>
</gene>
<organism evidence="1 2">
    <name type="scientific">Mucuna pruriens</name>
    <name type="common">Velvet bean</name>
    <name type="synonym">Dolichos pruriens</name>
    <dbReference type="NCBI Taxonomy" id="157652"/>
    <lineage>
        <taxon>Eukaryota</taxon>
        <taxon>Viridiplantae</taxon>
        <taxon>Streptophyta</taxon>
        <taxon>Embryophyta</taxon>
        <taxon>Tracheophyta</taxon>
        <taxon>Spermatophyta</taxon>
        <taxon>Magnoliopsida</taxon>
        <taxon>eudicotyledons</taxon>
        <taxon>Gunneridae</taxon>
        <taxon>Pentapetalae</taxon>
        <taxon>rosids</taxon>
        <taxon>fabids</taxon>
        <taxon>Fabales</taxon>
        <taxon>Fabaceae</taxon>
        <taxon>Papilionoideae</taxon>
        <taxon>50 kb inversion clade</taxon>
        <taxon>NPAAA clade</taxon>
        <taxon>indigoferoid/millettioid clade</taxon>
        <taxon>Phaseoleae</taxon>
        <taxon>Mucuna</taxon>
    </lineage>
</organism>